<feature type="transmembrane region" description="Helical" evidence="10">
    <location>
        <begin position="160"/>
        <end position="180"/>
    </location>
</feature>
<comment type="subcellular location">
    <subcellularLocation>
        <location evidence="1">Cytoplasmic vesicle membrane</location>
        <topology evidence="1">Multi-pass membrane protein</topology>
    </subcellularLocation>
</comment>
<reference evidence="13" key="1">
    <citation type="submission" date="2025-08" db="UniProtKB">
        <authorList>
            <consortium name="RefSeq"/>
        </authorList>
    </citation>
    <scope>IDENTIFICATION</scope>
</reference>
<evidence type="ECO:0000256" key="8">
    <source>
        <dbReference type="ARBA" id="ARBA00023329"/>
    </source>
</evidence>
<keyword evidence="6 10" id="KW-1133">Transmembrane helix</keyword>
<feature type="transmembrane region" description="Helical" evidence="10">
    <location>
        <begin position="309"/>
        <end position="330"/>
    </location>
</feature>
<evidence type="ECO:0000313" key="13">
    <source>
        <dbReference type="RefSeq" id="XP_014674244.1"/>
    </source>
</evidence>
<feature type="transmembrane region" description="Helical" evidence="10">
    <location>
        <begin position="412"/>
        <end position="435"/>
    </location>
</feature>
<keyword evidence="12" id="KW-1185">Reference proteome</keyword>
<evidence type="ECO:0000256" key="1">
    <source>
        <dbReference type="ARBA" id="ARBA00004439"/>
    </source>
</evidence>
<evidence type="ECO:0000256" key="10">
    <source>
        <dbReference type="SAM" id="Phobius"/>
    </source>
</evidence>
<dbReference type="InterPro" id="IPR013057">
    <property type="entry name" value="AA_transpt_TM"/>
</dbReference>
<evidence type="ECO:0000256" key="5">
    <source>
        <dbReference type="ARBA" id="ARBA00022775"/>
    </source>
</evidence>
<feature type="transmembrane region" description="Helical" evidence="10">
    <location>
        <begin position="129"/>
        <end position="148"/>
    </location>
</feature>
<evidence type="ECO:0000256" key="2">
    <source>
        <dbReference type="ARBA" id="ARBA00008066"/>
    </source>
</evidence>
<evidence type="ECO:0000313" key="12">
    <source>
        <dbReference type="Proteomes" id="UP000695022"/>
    </source>
</evidence>
<dbReference type="Proteomes" id="UP000695022">
    <property type="component" value="Unplaced"/>
</dbReference>
<keyword evidence="4 10" id="KW-0812">Transmembrane</keyword>
<evidence type="ECO:0000256" key="9">
    <source>
        <dbReference type="SAM" id="MobiDB-lite"/>
    </source>
</evidence>
<feature type="compositionally biased region" description="Polar residues" evidence="9">
    <location>
        <begin position="1"/>
        <end position="13"/>
    </location>
</feature>
<keyword evidence="8" id="KW-0968">Cytoplasmic vesicle</keyword>
<evidence type="ECO:0000256" key="7">
    <source>
        <dbReference type="ARBA" id="ARBA00023136"/>
    </source>
</evidence>
<evidence type="ECO:0000259" key="11">
    <source>
        <dbReference type="Pfam" id="PF01490"/>
    </source>
</evidence>
<protein>
    <submittedName>
        <fullName evidence="13">Vesicular inhibitory amino acid transporter-like</fullName>
    </submittedName>
</protein>
<accession>A0ABM1EPX3</accession>
<dbReference type="Pfam" id="PF01490">
    <property type="entry name" value="Aa_trans"/>
    <property type="match status" value="1"/>
</dbReference>
<evidence type="ECO:0000256" key="4">
    <source>
        <dbReference type="ARBA" id="ARBA00022692"/>
    </source>
</evidence>
<feature type="transmembrane region" description="Helical" evidence="10">
    <location>
        <begin position="351"/>
        <end position="372"/>
    </location>
</feature>
<feature type="transmembrane region" description="Helical" evidence="10">
    <location>
        <begin position="268"/>
        <end position="289"/>
    </location>
</feature>
<proteinExistence type="inferred from homology"/>
<evidence type="ECO:0000256" key="3">
    <source>
        <dbReference type="ARBA" id="ARBA00022448"/>
    </source>
</evidence>
<comment type="similarity">
    <text evidence="2">Belongs to the amino acid/polyamine transporter 2 family.</text>
</comment>
<keyword evidence="3" id="KW-0813">Transport</keyword>
<feature type="transmembrane region" description="Helical" evidence="10">
    <location>
        <begin position="187"/>
        <end position="208"/>
    </location>
</feature>
<feature type="transmembrane region" description="Helical" evidence="10">
    <location>
        <begin position="228"/>
        <end position="247"/>
    </location>
</feature>
<name>A0ABM1EPX3_PRICU</name>
<keyword evidence="5" id="KW-0532">Neurotransmitter transport</keyword>
<gene>
    <name evidence="13" type="primary">LOC106814438</name>
</gene>
<evidence type="ECO:0000256" key="6">
    <source>
        <dbReference type="ARBA" id="ARBA00022989"/>
    </source>
</evidence>
<dbReference type="GeneID" id="106814438"/>
<dbReference type="PANTHER" id="PTHR22950">
    <property type="entry name" value="AMINO ACID TRANSPORTER"/>
    <property type="match status" value="1"/>
</dbReference>
<sequence>MADVPNGTTTVSTPGECGDGDDMQNGSVLGVESMGPSHPRNAISEWQAGWNVTNAIQGMFIVSLPYAVLHGGYWGIFAMVGVSYICCHTGKILVDCLYEEDQYGVKHRVRDSYVAIAEVAWGKRVGSRIVNIAQIIELLMTCILYVVLCGDLMIGSFPDSSIGIASWMTIACTLLLPCAFLKHLGAVSWLSFWCSMVHLVINIIILGYCFSRAGEWDWSSVKVSIDIWTFPIALGIVVFSYTSQIFLPTLEGNMTRPDRFTCMLNVSHVAAAIFKAGFGWLGFLTFGFATQEVITNNLPTPSFKAVVNMILVVKALLSYPLPFYAAAELLETALFNEKAGTCFPSCYRDDGAYKIWAISLRILLVVFTLVMAVSVPHFAILMGLIGSFTGTMLSFVWPCYFHMRLKWNTLGWLTVMFDAFIIFLGFCCGTIGIYYSGYALIVALKYY</sequence>
<organism evidence="12 13">
    <name type="scientific">Priapulus caudatus</name>
    <name type="common">Priapulid worm</name>
    <dbReference type="NCBI Taxonomy" id="37621"/>
    <lineage>
        <taxon>Eukaryota</taxon>
        <taxon>Metazoa</taxon>
        <taxon>Ecdysozoa</taxon>
        <taxon>Scalidophora</taxon>
        <taxon>Priapulida</taxon>
        <taxon>Priapulimorpha</taxon>
        <taxon>Priapulimorphida</taxon>
        <taxon>Priapulidae</taxon>
        <taxon>Priapulus</taxon>
    </lineage>
</organism>
<dbReference type="RefSeq" id="XP_014674244.1">
    <property type="nucleotide sequence ID" value="XM_014818758.1"/>
</dbReference>
<feature type="domain" description="Amino acid transporter transmembrane" evidence="11">
    <location>
        <begin position="43"/>
        <end position="434"/>
    </location>
</feature>
<dbReference type="PANTHER" id="PTHR22950:SF689">
    <property type="entry name" value="VESICULAR INHIBITORY AMINO ACID TRANSPORTER"/>
    <property type="match status" value="1"/>
</dbReference>
<feature type="region of interest" description="Disordered" evidence="9">
    <location>
        <begin position="1"/>
        <end position="22"/>
    </location>
</feature>
<feature type="transmembrane region" description="Helical" evidence="10">
    <location>
        <begin position="378"/>
        <end position="400"/>
    </location>
</feature>
<keyword evidence="7 10" id="KW-0472">Membrane</keyword>